<evidence type="ECO:0000313" key="8">
    <source>
        <dbReference type="Proteomes" id="UP000664859"/>
    </source>
</evidence>
<protein>
    <submittedName>
        <fullName evidence="7">Hybrid cluster protein</fullName>
    </submittedName>
</protein>
<dbReference type="Pfam" id="PF03063">
    <property type="entry name" value="Prismane"/>
    <property type="match status" value="1"/>
</dbReference>
<dbReference type="GO" id="GO:0051536">
    <property type="term" value="F:iron-sulfur cluster binding"/>
    <property type="evidence" value="ECO:0007669"/>
    <property type="project" value="UniProtKB-KW"/>
</dbReference>
<dbReference type="Gene3D" id="3.40.50.2030">
    <property type="match status" value="2"/>
</dbReference>
<evidence type="ECO:0000256" key="3">
    <source>
        <dbReference type="ARBA" id="ARBA00023002"/>
    </source>
</evidence>
<dbReference type="NCBIfam" id="NF003658">
    <property type="entry name" value="PRK05290.1"/>
    <property type="match status" value="1"/>
</dbReference>
<evidence type="ECO:0000313" key="7">
    <source>
        <dbReference type="EMBL" id="KAG5179233.1"/>
    </source>
</evidence>
<dbReference type="InterPro" id="IPR010048">
    <property type="entry name" value="Hydroxylam_reduct"/>
</dbReference>
<dbReference type="InterPro" id="IPR016099">
    <property type="entry name" value="Prismane-like_a/b-sand"/>
</dbReference>
<organism evidence="7 8">
    <name type="scientific">Tribonema minus</name>
    <dbReference type="NCBI Taxonomy" id="303371"/>
    <lineage>
        <taxon>Eukaryota</taxon>
        <taxon>Sar</taxon>
        <taxon>Stramenopiles</taxon>
        <taxon>Ochrophyta</taxon>
        <taxon>PX clade</taxon>
        <taxon>Xanthophyceae</taxon>
        <taxon>Tribonematales</taxon>
        <taxon>Tribonemataceae</taxon>
        <taxon>Tribonema</taxon>
    </lineage>
</organism>
<evidence type="ECO:0000256" key="4">
    <source>
        <dbReference type="ARBA" id="ARBA00023004"/>
    </source>
</evidence>
<gene>
    <name evidence="7" type="ORF">JKP88DRAFT_264365</name>
</gene>
<proteinExistence type="inferred from homology"/>
<dbReference type="GO" id="GO:0046872">
    <property type="term" value="F:metal ion binding"/>
    <property type="evidence" value="ECO:0007669"/>
    <property type="project" value="UniProtKB-KW"/>
</dbReference>
<dbReference type="SUPFAM" id="SSF56821">
    <property type="entry name" value="Prismane protein-like"/>
    <property type="match status" value="1"/>
</dbReference>
<dbReference type="PANTHER" id="PTHR30109">
    <property type="entry name" value="HYDROXYLAMINE REDUCTASE"/>
    <property type="match status" value="1"/>
</dbReference>
<comment type="caution">
    <text evidence="7">The sequence shown here is derived from an EMBL/GenBank/DDBJ whole genome shotgun (WGS) entry which is preliminary data.</text>
</comment>
<dbReference type="Proteomes" id="UP000664859">
    <property type="component" value="Unassembled WGS sequence"/>
</dbReference>
<keyword evidence="1" id="KW-0963">Cytoplasm</keyword>
<dbReference type="PANTHER" id="PTHR30109:SF0">
    <property type="entry name" value="HYDROXYLAMINE REDUCTASE"/>
    <property type="match status" value="1"/>
</dbReference>
<dbReference type="AlphaFoldDB" id="A0A835YRC5"/>
<dbReference type="GO" id="GO:0004601">
    <property type="term" value="F:peroxidase activity"/>
    <property type="evidence" value="ECO:0007669"/>
    <property type="project" value="TreeGrafter"/>
</dbReference>
<keyword evidence="3" id="KW-0560">Oxidoreductase</keyword>
<evidence type="ECO:0000256" key="5">
    <source>
        <dbReference type="ARBA" id="ARBA00023014"/>
    </source>
</evidence>
<dbReference type="Gene3D" id="1.20.1270.20">
    <property type="match status" value="2"/>
</dbReference>
<keyword evidence="5" id="KW-0411">Iron-sulfur</keyword>
<evidence type="ECO:0000256" key="6">
    <source>
        <dbReference type="SAM" id="SignalP"/>
    </source>
</evidence>
<dbReference type="InterPro" id="IPR011254">
    <property type="entry name" value="Prismane-like_sf"/>
</dbReference>
<dbReference type="NCBIfam" id="TIGR01703">
    <property type="entry name" value="hybrid_clust"/>
    <property type="match status" value="1"/>
</dbReference>
<dbReference type="OrthoDB" id="1470350at2759"/>
<reference evidence="7" key="1">
    <citation type="submission" date="2021-02" db="EMBL/GenBank/DDBJ databases">
        <title>First Annotated Genome of the Yellow-green Alga Tribonema minus.</title>
        <authorList>
            <person name="Mahan K.M."/>
        </authorList>
    </citation>
    <scope>NUCLEOTIDE SEQUENCE</scope>
    <source>
        <strain evidence="7">UTEX B ZZ1240</strain>
    </source>
</reference>
<dbReference type="InterPro" id="IPR004137">
    <property type="entry name" value="HCP/CODH"/>
</dbReference>
<feature type="signal peptide" evidence="6">
    <location>
        <begin position="1"/>
        <end position="22"/>
    </location>
</feature>
<evidence type="ECO:0000256" key="1">
    <source>
        <dbReference type="ARBA" id="ARBA00022490"/>
    </source>
</evidence>
<name>A0A835YRC5_9STRA</name>
<dbReference type="GO" id="GO:0042542">
    <property type="term" value="P:response to hydrogen peroxide"/>
    <property type="evidence" value="ECO:0007669"/>
    <property type="project" value="TreeGrafter"/>
</dbReference>
<dbReference type="GO" id="GO:0005737">
    <property type="term" value="C:cytoplasm"/>
    <property type="evidence" value="ECO:0007669"/>
    <property type="project" value="InterPro"/>
</dbReference>
<dbReference type="EMBL" id="JAFCMP010000490">
    <property type="protein sequence ID" value="KAG5179233.1"/>
    <property type="molecule type" value="Genomic_DNA"/>
</dbReference>
<keyword evidence="8" id="KW-1185">Reference proteome</keyword>
<accession>A0A835YRC5</accession>
<sequence length="643" mass="68982">MTSMRKGAVLVAFAMAMPGTAAFNRILAGSTHNRVAVGRVFTSTGRSHRYAAQSVRMVATAPAPISTAEPYTSLCFQCEQTAHGTGCHTNVGVCGKTPEVSVLQDLLIYQLQGIAQYVHEARQVNGARDADIDLFLLEGMFSTLTNVNFDPTAFERYLAQGERVREQARGMYERACAAAGVAARQLRGPAQLDLSAILHDRDALETKGLSVGVLARMAAAPHEDVFGLGELTLYGLKGMMAYAAHARALGQPVEDVSAAAAETMAALADTSSKTIPEMLELALGVGAANYKAMAALDHGHNSLYGAPAPCDVRTSAVAGKCILVSGHDIHDLLTILEKTAGKGINVYTHGELLPGNTYPELQKHKHLIGNWGGPWQLQKSCARAYRVLQMEFGKFPGAIVLTSNCLVEPQKKYRGRIFTRKMVGWENIPHIADDWSNFDTVIDIALSAPGFAEDEPVTSVPAGYGHKAVVGLAGPILESIKSGDLKRFFVIGGCDGTEGERSYFGDLARHVPIDAAILTLGCGKFRFNRDTFETTKAGLPRMLDVGQCNDAYGAVQIALALAGALECEVGDLPLSFAISWFEQKAVAVLLTLLSLGIQNIHIGPAAPAFVTPGILKVLQDKYKLQYIDSENYEADLQKMLQGM</sequence>
<dbReference type="InterPro" id="IPR016100">
    <property type="entry name" value="Prismane_a-bundle"/>
</dbReference>
<keyword evidence="4" id="KW-0408">Iron</keyword>
<keyword evidence="6" id="KW-0732">Signal</keyword>
<feature type="chain" id="PRO_5032394536" evidence="6">
    <location>
        <begin position="23"/>
        <end position="643"/>
    </location>
</feature>
<dbReference type="GO" id="GO:0050418">
    <property type="term" value="F:hydroxylamine reductase activity"/>
    <property type="evidence" value="ECO:0007669"/>
    <property type="project" value="TreeGrafter"/>
</dbReference>
<keyword evidence="2" id="KW-0479">Metal-binding</keyword>
<dbReference type="HAMAP" id="MF_00069">
    <property type="entry name" value="Hydroxylam_reduct"/>
    <property type="match status" value="1"/>
</dbReference>
<evidence type="ECO:0000256" key="2">
    <source>
        <dbReference type="ARBA" id="ARBA00022723"/>
    </source>
</evidence>